<dbReference type="Pfam" id="PF19552">
    <property type="entry name" value="DUF6075"/>
    <property type="match status" value="1"/>
</dbReference>
<organism evidence="1 2">
    <name type="scientific">Paenibacillus graminis</name>
    <dbReference type="NCBI Taxonomy" id="189425"/>
    <lineage>
        <taxon>Bacteria</taxon>
        <taxon>Bacillati</taxon>
        <taxon>Bacillota</taxon>
        <taxon>Bacilli</taxon>
        <taxon>Bacillales</taxon>
        <taxon>Paenibacillaceae</taxon>
        <taxon>Paenibacillus</taxon>
    </lineage>
</organism>
<dbReference type="KEGG" id="pgm:PGRAT_23240"/>
<name>A0A089NMF8_9BACL</name>
<dbReference type="STRING" id="189425.PGRAT_23240"/>
<gene>
    <name evidence="1" type="ORF">PGRAT_23240</name>
</gene>
<dbReference type="eggNOG" id="ENOG5032SVB">
    <property type="taxonomic scope" value="Bacteria"/>
</dbReference>
<protein>
    <submittedName>
        <fullName evidence="1">Uncharacterized protein</fullName>
    </submittedName>
</protein>
<evidence type="ECO:0000313" key="2">
    <source>
        <dbReference type="Proteomes" id="UP000029500"/>
    </source>
</evidence>
<dbReference type="RefSeq" id="WP_025705827.1">
    <property type="nucleotide sequence ID" value="NZ_CP009287.1"/>
</dbReference>
<dbReference type="InterPro" id="IPR045721">
    <property type="entry name" value="DUF6075"/>
</dbReference>
<dbReference type="Proteomes" id="UP000029500">
    <property type="component" value="Chromosome"/>
</dbReference>
<keyword evidence="2" id="KW-1185">Reference proteome</keyword>
<reference evidence="1 2" key="1">
    <citation type="submission" date="2014-08" db="EMBL/GenBank/DDBJ databases">
        <title>Comparative genomics of the Paenibacillus odorifer group.</title>
        <authorList>
            <person name="den Bakker H.C."/>
            <person name="Tsai Y.-C."/>
            <person name="Martin N."/>
            <person name="Korlach J."/>
            <person name="Wiedmann M."/>
        </authorList>
    </citation>
    <scope>NUCLEOTIDE SEQUENCE [LARGE SCALE GENOMIC DNA]</scope>
    <source>
        <strain evidence="1 2">DSM 15220</strain>
    </source>
</reference>
<proteinExistence type="predicted"/>
<dbReference type="AlphaFoldDB" id="A0A089NMF8"/>
<dbReference type="EMBL" id="CP009287">
    <property type="protein sequence ID" value="AIQ70239.1"/>
    <property type="molecule type" value="Genomic_DNA"/>
</dbReference>
<sequence length="151" mass="17915">MNPNFRDIEHEQFYEGNLRMVNIPQDSYHKSLFYTLGLSPQTRQHIKDLYDHQDICIRLEGLQEGWQTGTTLKVTRLAFNLFNGFTGDSELNPDRPRNYSPYFMFDTNLMPYFFESIKLRYADYTHSLDQSSLPFSLLDAKDMLGFYEQEI</sequence>
<dbReference type="OrthoDB" id="9800530at2"/>
<accession>A0A089NMF8</accession>
<dbReference type="HOGENOM" id="CLU_124970_1_0_9"/>
<evidence type="ECO:0000313" key="1">
    <source>
        <dbReference type="EMBL" id="AIQ70239.1"/>
    </source>
</evidence>